<dbReference type="PANTHER" id="PTHR43014:SF5">
    <property type="entry name" value="GLUTATHIONE REDUCTASE (NADPH)"/>
    <property type="match status" value="1"/>
</dbReference>
<dbReference type="RefSeq" id="WP_301663727.1">
    <property type="nucleotide sequence ID" value="NZ_VCYH01000004.1"/>
</dbReference>
<keyword evidence="3 9" id="KW-0285">Flavoprotein</keyword>
<dbReference type="Pfam" id="PF02852">
    <property type="entry name" value="Pyr_redox_dim"/>
    <property type="match status" value="1"/>
</dbReference>
<evidence type="ECO:0000256" key="6">
    <source>
        <dbReference type="ARBA" id="ARBA00023002"/>
    </source>
</evidence>
<reference evidence="12" key="1">
    <citation type="submission" date="2019-05" db="EMBL/GenBank/DDBJ databases">
        <title>Methanoculleus sp. FWC-SCC1, a methanogenic archaeon isolated from deep marine cold seep.</title>
        <authorList>
            <person name="Chen Y.-W."/>
            <person name="Chen S.-C."/>
            <person name="Teng N.-H."/>
            <person name="Lai M.-C."/>
        </authorList>
    </citation>
    <scope>NUCLEOTIDE SEQUENCE</scope>
    <source>
        <strain evidence="12">FWC-SCC1</strain>
    </source>
</reference>
<dbReference type="Proteomes" id="UP001168338">
    <property type="component" value="Unassembled WGS sequence"/>
</dbReference>
<organism evidence="12 13">
    <name type="scientific">Methanoculleus frigidifontis</name>
    <dbReference type="NCBI Taxonomy" id="2584085"/>
    <lineage>
        <taxon>Archaea</taxon>
        <taxon>Methanobacteriati</taxon>
        <taxon>Methanobacteriota</taxon>
        <taxon>Stenosarchaea group</taxon>
        <taxon>Methanomicrobia</taxon>
        <taxon>Methanomicrobiales</taxon>
        <taxon>Methanomicrobiaceae</taxon>
        <taxon>Methanoculleus</taxon>
    </lineage>
</organism>
<evidence type="ECO:0000313" key="12">
    <source>
        <dbReference type="EMBL" id="MDN7024609.1"/>
    </source>
</evidence>
<comment type="cofactor">
    <cofactor evidence="1">
        <name>FAD</name>
        <dbReference type="ChEBI" id="CHEBI:57692"/>
    </cofactor>
</comment>
<dbReference type="PRINTS" id="PR00368">
    <property type="entry name" value="FADPNR"/>
</dbReference>
<evidence type="ECO:0000256" key="8">
    <source>
        <dbReference type="ARBA" id="ARBA00023284"/>
    </source>
</evidence>
<evidence type="ECO:0000256" key="3">
    <source>
        <dbReference type="ARBA" id="ARBA00022630"/>
    </source>
</evidence>
<evidence type="ECO:0000256" key="9">
    <source>
        <dbReference type="RuleBase" id="RU003691"/>
    </source>
</evidence>
<evidence type="ECO:0000256" key="1">
    <source>
        <dbReference type="ARBA" id="ARBA00001974"/>
    </source>
</evidence>
<dbReference type="PANTHER" id="PTHR43014">
    <property type="entry name" value="MERCURIC REDUCTASE"/>
    <property type="match status" value="1"/>
</dbReference>
<feature type="domain" description="Pyridine nucleotide-disulphide oxidoreductase dimerisation" evidence="10">
    <location>
        <begin position="338"/>
        <end position="446"/>
    </location>
</feature>
<dbReference type="PIRSF" id="PIRSF000350">
    <property type="entry name" value="Mercury_reductase_MerA"/>
    <property type="match status" value="1"/>
</dbReference>
<evidence type="ECO:0000256" key="4">
    <source>
        <dbReference type="ARBA" id="ARBA00022827"/>
    </source>
</evidence>
<dbReference type="EMBL" id="VCYH01000004">
    <property type="protein sequence ID" value="MDN7024609.1"/>
    <property type="molecule type" value="Genomic_DNA"/>
</dbReference>
<feature type="domain" description="FAD/NAD(P)-binding" evidence="11">
    <location>
        <begin position="5"/>
        <end position="315"/>
    </location>
</feature>
<dbReference type="SUPFAM" id="SSF55424">
    <property type="entry name" value="FAD/NAD-linked reductases, dimerisation (C-terminal) domain"/>
    <property type="match status" value="1"/>
</dbReference>
<dbReference type="InterPro" id="IPR023753">
    <property type="entry name" value="FAD/NAD-binding_dom"/>
</dbReference>
<keyword evidence="4 9" id="KW-0274">FAD</keyword>
<dbReference type="InterPro" id="IPR001100">
    <property type="entry name" value="Pyr_nuc-diS_OxRdtase"/>
</dbReference>
<keyword evidence="8 9" id="KW-0676">Redox-active center</keyword>
<keyword evidence="13" id="KW-1185">Reference proteome</keyword>
<gene>
    <name evidence="12" type="ORF">FGU65_06860</name>
</gene>
<dbReference type="Gene3D" id="3.50.50.60">
    <property type="entry name" value="FAD/NAD(P)-binding domain"/>
    <property type="match status" value="2"/>
</dbReference>
<dbReference type="InterPro" id="IPR004099">
    <property type="entry name" value="Pyr_nucl-diS_OxRdtase_dimer"/>
</dbReference>
<dbReference type="InterPro" id="IPR016156">
    <property type="entry name" value="FAD/NAD-linked_Rdtase_dimer_sf"/>
</dbReference>
<evidence type="ECO:0000313" key="13">
    <source>
        <dbReference type="Proteomes" id="UP001168338"/>
    </source>
</evidence>
<dbReference type="InterPro" id="IPR036188">
    <property type="entry name" value="FAD/NAD-bd_sf"/>
</dbReference>
<accession>A0ABT8M9I9</accession>
<dbReference type="PROSITE" id="PS00076">
    <property type="entry name" value="PYRIDINE_REDOX_1"/>
    <property type="match status" value="1"/>
</dbReference>
<keyword evidence="5" id="KW-0521">NADP</keyword>
<evidence type="ECO:0000256" key="2">
    <source>
        <dbReference type="ARBA" id="ARBA00007532"/>
    </source>
</evidence>
<dbReference type="Gene3D" id="3.30.390.30">
    <property type="match status" value="1"/>
</dbReference>
<dbReference type="InterPro" id="IPR012999">
    <property type="entry name" value="Pyr_OxRdtase_I_AS"/>
</dbReference>
<comment type="similarity">
    <text evidence="2 9">Belongs to the class-I pyridine nucleotide-disulfide oxidoreductase family.</text>
</comment>
<proteinExistence type="inferred from homology"/>
<evidence type="ECO:0000256" key="7">
    <source>
        <dbReference type="ARBA" id="ARBA00023157"/>
    </source>
</evidence>
<evidence type="ECO:0000256" key="5">
    <source>
        <dbReference type="ARBA" id="ARBA00022857"/>
    </source>
</evidence>
<sequence>MEWEYDVVVIGTGTAGTDIAAHCRKAGKSVAIADYRRFGGTCALWGCIPKKVLGAAAEVVARAGDLHGKGIVGKAAIDWPALMAFEHTFTDPVPGSKEEYFRKTGIDAYHGRARFTGEQTVEVGGETLRGMHIVVATGAKPRPVHVPGADLMTTSSEFLYLQNLPKRIVFIGGGYISFEFAHVAARAGAEATILQRSGRVLKQFDPDLVDRLITASDEAGIAVRLNMPLKSIEQTDGGLLVRAGDAGEHTFEADMVVHGVGRVPETEGLDLAKGGIETDRKGIVVNEYLQSVSNSAVYVAGDANPTGIQLTPVATIDAHTVVDNILNGNTRKADYSLVPSAVFTVPALAAVGLSEEAAKKKGVEYDLHSGDMSSWYASRRIGLAHAVYKLLLEKETGRILGAHVLGDNAGEIINLFSLAIRQNLTADDLTYDTMLYAYPTSTYEITYMVKGKGS</sequence>
<protein>
    <submittedName>
        <fullName evidence="12">NAD(P)/FAD-dependent oxidoreductase</fullName>
    </submittedName>
</protein>
<keyword evidence="7" id="KW-1015">Disulfide bond</keyword>
<keyword evidence="6 9" id="KW-0560">Oxidoreductase</keyword>
<comment type="caution">
    <text evidence="12">The sequence shown here is derived from an EMBL/GenBank/DDBJ whole genome shotgun (WGS) entry which is preliminary data.</text>
</comment>
<evidence type="ECO:0000259" key="10">
    <source>
        <dbReference type="Pfam" id="PF02852"/>
    </source>
</evidence>
<dbReference type="PRINTS" id="PR00411">
    <property type="entry name" value="PNDRDTASEI"/>
</dbReference>
<evidence type="ECO:0000259" key="11">
    <source>
        <dbReference type="Pfam" id="PF07992"/>
    </source>
</evidence>
<dbReference type="Pfam" id="PF07992">
    <property type="entry name" value="Pyr_redox_2"/>
    <property type="match status" value="1"/>
</dbReference>
<dbReference type="SUPFAM" id="SSF51905">
    <property type="entry name" value="FAD/NAD(P)-binding domain"/>
    <property type="match status" value="1"/>
</dbReference>
<name>A0ABT8M9I9_9EURY</name>